<evidence type="ECO:0000313" key="3">
    <source>
        <dbReference type="Proteomes" id="UP000076532"/>
    </source>
</evidence>
<feature type="transmembrane region" description="Helical" evidence="1">
    <location>
        <begin position="43"/>
        <end position="66"/>
    </location>
</feature>
<evidence type="ECO:0000313" key="2">
    <source>
        <dbReference type="EMBL" id="KZP26316.1"/>
    </source>
</evidence>
<organism evidence="2 3">
    <name type="scientific">Athelia psychrophila</name>
    <dbReference type="NCBI Taxonomy" id="1759441"/>
    <lineage>
        <taxon>Eukaryota</taxon>
        <taxon>Fungi</taxon>
        <taxon>Dikarya</taxon>
        <taxon>Basidiomycota</taxon>
        <taxon>Agaricomycotina</taxon>
        <taxon>Agaricomycetes</taxon>
        <taxon>Agaricomycetidae</taxon>
        <taxon>Atheliales</taxon>
        <taxon>Atheliaceae</taxon>
        <taxon>Athelia</taxon>
    </lineage>
</organism>
<dbReference type="AlphaFoldDB" id="A0A166PPT4"/>
<keyword evidence="1" id="KW-0812">Transmembrane</keyword>
<accession>A0A166PPT4</accession>
<protein>
    <submittedName>
        <fullName evidence="2">Uncharacterized protein</fullName>
    </submittedName>
</protein>
<feature type="transmembrane region" description="Helical" evidence="1">
    <location>
        <begin position="12"/>
        <end position="31"/>
    </location>
</feature>
<keyword evidence="1" id="KW-1133">Transmembrane helix</keyword>
<keyword evidence="3" id="KW-1185">Reference proteome</keyword>
<name>A0A166PPT4_9AGAM</name>
<sequence>MAVLCVPFKRCYFSAVFIAWTFAHFATYVLIDRGLLPSFGRAAYTLYALLLSVPLMVTALVAMALFRGEAKKMWKYEEVWAVKPVAAEDAVAVNAGATVYGDVKEKYEDLVGVLVNVK</sequence>
<reference evidence="2 3" key="1">
    <citation type="journal article" date="2016" name="Mol. Biol. Evol.">
        <title>Comparative Genomics of Early-Diverging Mushroom-Forming Fungi Provides Insights into the Origins of Lignocellulose Decay Capabilities.</title>
        <authorList>
            <person name="Nagy L.G."/>
            <person name="Riley R."/>
            <person name="Tritt A."/>
            <person name="Adam C."/>
            <person name="Daum C."/>
            <person name="Floudas D."/>
            <person name="Sun H."/>
            <person name="Yadav J.S."/>
            <person name="Pangilinan J."/>
            <person name="Larsson K.H."/>
            <person name="Matsuura K."/>
            <person name="Barry K."/>
            <person name="Labutti K."/>
            <person name="Kuo R."/>
            <person name="Ohm R.A."/>
            <person name="Bhattacharya S.S."/>
            <person name="Shirouzu T."/>
            <person name="Yoshinaga Y."/>
            <person name="Martin F.M."/>
            <person name="Grigoriev I.V."/>
            <person name="Hibbett D.S."/>
        </authorList>
    </citation>
    <scope>NUCLEOTIDE SEQUENCE [LARGE SCALE GENOMIC DNA]</scope>
    <source>
        <strain evidence="2 3">CBS 109695</strain>
    </source>
</reference>
<gene>
    <name evidence="2" type="ORF">FIBSPDRAFT_854958</name>
</gene>
<evidence type="ECO:0000256" key="1">
    <source>
        <dbReference type="SAM" id="Phobius"/>
    </source>
</evidence>
<dbReference type="EMBL" id="KV417515">
    <property type="protein sequence ID" value="KZP26316.1"/>
    <property type="molecule type" value="Genomic_DNA"/>
</dbReference>
<proteinExistence type="predicted"/>
<keyword evidence="1" id="KW-0472">Membrane</keyword>
<dbReference type="Proteomes" id="UP000076532">
    <property type="component" value="Unassembled WGS sequence"/>
</dbReference>